<dbReference type="SUPFAM" id="SSF49464">
    <property type="entry name" value="Carboxypeptidase regulatory domain-like"/>
    <property type="match status" value="1"/>
</dbReference>
<dbReference type="InterPro" id="IPR008969">
    <property type="entry name" value="CarboxyPept-like_regulatory"/>
</dbReference>
<gene>
    <name evidence="1" type="ORF">US62_C0007G0011</name>
</gene>
<organism evidence="1 2">
    <name type="scientific">Candidatus Woesebacteria bacterium GW2011_GWA1_37_8</name>
    <dbReference type="NCBI Taxonomy" id="1618546"/>
    <lineage>
        <taxon>Bacteria</taxon>
        <taxon>Candidatus Woeseibacteriota</taxon>
    </lineage>
</organism>
<proteinExistence type="predicted"/>
<reference evidence="1 2" key="1">
    <citation type="journal article" date="2015" name="Nature">
        <title>rRNA introns, odd ribosomes, and small enigmatic genomes across a large radiation of phyla.</title>
        <authorList>
            <person name="Brown C.T."/>
            <person name="Hug L.A."/>
            <person name="Thomas B.C."/>
            <person name="Sharon I."/>
            <person name="Castelle C.J."/>
            <person name="Singh A."/>
            <person name="Wilkins M.J."/>
            <person name="Williams K.H."/>
            <person name="Banfield J.F."/>
        </authorList>
    </citation>
    <scope>NUCLEOTIDE SEQUENCE [LARGE SCALE GENOMIC DNA]</scope>
</reference>
<protein>
    <submittedName>
        <fullName evidence="1">Uncharacterized protein</fullName>
    </submittedName>
</protein>
<name>A0A0G0KZL3_9BACT</name>
<comment type="caution">
    <text evidence="1">The sequence shown here is derived from an EMBL/GenBank/DDBJ whole genome shotgun (WGS) entry which is preliminary data.</text>
</comment>
<dbReference type="EMBL" id="LBTR01000007">
    <property type="protein sequence ID" value="KKQ45936.1"/>
    <property type="molecule type" value="Genomic_DNA"/>
</dbReference>
<evidence type="ECO:0000313" key="1">
    <source>
        <dbReference type="EMBL" id="KKQ45936.1"/>
    </source>
</evidence>
<dbReference type="Proteomes" id="UP000034603">
    <property type="component" value="Unassembled WGS sequence"/>
</dbReference>
<sequence>MKKLSGQSLIGILVALAIFSILAQAVLTIAATSYRFVSYNRARITARHLAQEKIEFIRNLPYDNIGTVGGAPNGTLPQSEDVLRNGLKFTVSLSIVYVDDPFDGIQGSVPADTLETDYKRIRVSISWEGLESSNENPIVLLTDVSPKGIETTEGGGTLSIIVFDANGNPVPGASLHIVQNTVVPNIDVTFQTAINGRFIYTGVPACVSCYQITVSKSGQSTERTYSTTEVANPTKPHQTIIQGQLTEISFLIDHTSTIDLRTTNGRDDGFSNLGNLSFRLRGEKTIGTDSSAQPVYKYDEILTTESNGFLTLNDVEWDSYYFTPNPSSSYDVSGTQPIQPVVVQPEDSVAFAISLVSKSTNSLLLSFVDQQDNPIATVSATLSKGAYSSSNTSGVITDPDYGQIFFEGLDADLYSLTATHSAYLDFSGSVPVIGEDTEKVILTPK</sequence>
<dbReference type="Gene3D" id="2.60.40.1120">
    <property type="entry name" value="Carboxypeptidase-like, regulatory domain"/>
    <property type="match status" value="1"/>
</dbReference>
<accession>A0A0G0KZL3</accession>
<evidence type="ECO:0000313" key="2">
    <source>
        <dbReference type="Proteomes" id="UP000034603"/>
    </source>
</evidence>
<dbReference type="AlphaFoldDB" id="A0A0G0KZL3"/>